<name>A0A4Y7T4E7_COPMI</name>
<keyword evidence="3" id="KW-1185">Reference proteome</keyword>
<evidence type="ECO:0000313" key="2">
    <source>
        <dbReference type="EMBL" id="TEB29047.1"/>
    </source>
</evidence>
<comment type="caution">
    <text evidence="2">The sequence shown here is derived from an EMBL/GenBank/DDBJ whole genome shotgun (WGS) entry which is preliminary data.</text>
</comment>
<dbReference type="Proteomes" id="UP000298030">
    <property type="component" value="Unassembled WGS sequence"/>
</dbReference>
<dbReference type="EMBL" id="QPFP01000029">
    <property type="protein sequence ID" value="TEB29047.1"/>
    <property type="molecule type" value="Genomic_DNA"/>
</dbReference>
<protein>
    <submittedName>
        <fullName evidence="2">Uncharacterized protein</fullName>
    </submittedName>
</protein>
<accession>A0A4Y7T4E7</accession>
<dbReference type="AlphaFoldDB" id="A0A4Y7T4E7"/>
<dbReference type="STRING" id="71717.A0A4Y7T4E7"/>
<evidence type="ECO:0000256" key="1">
    <source>
        <dbReference type="SAM" id="MobiDB-lite"/>
    </source>
</evidence>
<proteinExistence type="predicted"/>
<organism evidence="2 3">
    <name type="scientific">Coprinellus micaceus</name>
    <name type="common">Glistening ink-cap mushroom</name>
    <name type="synonym">Coprinus micaceus</name>
    <dbReference type="NCBI Taxonomy" id="71717"/>
    <lineage>
        <taxon>Eukaryota</taxon>
        <taxon>Fungi</taxon>
        <taxon>Dikarya</taxon>
        <taxon>Basidiomycota</taxon>
        <taxon>Agaricomycotina</taxon>
        <taxon>Agaricomycetes</taxon>
        <taxon>Agaricomycetidae</taxon>
        <taxon>Agaricales</taxon>
        <taxon>Agaricineae</taxon>
        <taxon>Psathyrellaceae</taxon>
        <taxon>Coprinellus</taxon>
    </lineage>
</organism>
<reference evidence="2 3" key="1">
    <citation type="journal article" date="2019" name="Nat. Ecol. Evol.">
        <title>Megaphylogeny resolves global patterns of mushroom evolution.</title>
        <authorList>
            <person name="Varga T."/>
            <person name="Krizsan K."/>
            <person name="Foldi C."/>
            <person name="Dima B."/>
            <person name="Sanchez-Garcia M."/>
            <person name="Sanchez-Ramirez S."/>
            <person name="Szollosi G.J."/>
            <person name="Szarkandi J.G."/>
            <person name="Papp V."/>
            <person name="Albert L."/>
            <person name="Andreopoulos W."/>
            <person name="Angelini C."/>
            <person name="Antonin V."/>
            <person name="Barry K.W."/>
            <person name="Bougher N.L."/>
            <person name="Buchanan P."/>
            <person name="Buyck B."/>
            <person name="Bense V."/>
            <person name="Catcheside P."/>
            <person name="Chovatia M."/>
            <person name="Cooper J."/>
            <person name="Damon W."/>
            <person name="Desjardin D."/>
            <person name="Finy P."/>
            <person name="Geml J."/>
            <person name="Haridas S."/>
            <person name="Hughes K."/>
            <person name="Justo A."/>
            <person name="Karasinski D."/>
            <person name="Kautmanova I."/>
            <person name="Kiss B."/>
            <person name="Kocsube S."/>
            <person name="Kotiranta H."/>
            <person name="LaButti K.M."/>
            <person name="Lechner B.E."/>
            <person name="Liimatainen K."/>
            <person name="Lipzen A."/>
            <person name="Lukacs Z."/>
            <person name="Mihaltcheva S."/>
            <person name="Morgado L.N."/>
            <person name="Niskanen T."/>
            <person name="Noordeloos M.E."/>
            <person name="Ohm R.A."/>
            <person name="Ortiz-Santana B."/>
            <person name="Ovrebo C."/>
            <person name="Racz N."/>
            <person name="Riley R."/>
            <person name="Savchenko A."/>
            <person name="Shiryaev A."/>
            <person name="Soop K."/>
            <person name="Spirin V."/>
            <person name="Szebenyi C."/>
            <person name="Tomsovsky M."/>
            <person name="Tulloss R.E."/>
            <person name="Uehling J."/>
            <person name="Grigoriev I.V."/>
            <person name="Vagvolgyi C."/>
            <person name="Papp T."/>
            <person name="Martin F.M."/>
            <person name="Miettinen O."/>
            <person name="Hibbett D.S."/>
            <person name="Nagy L.G."/>
        </authorList>
    </citation>
    <scope>NUCLEOTIDE SEQUENCE [LARGE SCALE GENOMIC DNA]</scope>
    <source>
        <strain evidence="2 3">FP101781</strain>
    </source>
</reference>
<feature type="region of interest" description="Disordered" evidence="1">
    <location>
        <begin position="309"/>
        <end position="330"/>
    </location>
</feature>
<evidence type="ECO:0000313" key="3">
    <source>
        <dbReference type="Proteomes" id="UP000298030"/>
    </source>
</evidence>
<dbReference type="OrthoDB" id="3270336at2759"/>
<gene>
    <name evidence="2" type="ORF">FA13DRAFT_1711401</name>
</gene>
<sequence>MEFTPFDNGRVQIVDGERYYSPNSITDPPLLLKLLEEGLQNIFLPHLRGKKRVRYREYVHPRPWTAQYAWVPFVPVNPHQWFDNCSYMGRVLSKYPPLQRFTDESGNHHGWAIPCENEWSQLEADLYKAIRTLSAKYQIPCSLPFLPNAIGYLETYTHKHSLTTRLDTARDWFFVFFGALSYVTTPGIASKEWLPVLHSAGISLTFVDGIHNSLVYGVDQGHVRRSGVVLDLLTPPKGQPNPNWFITMGVPVWYRWGCAEEGRDTLRKWSPPQHLLGQELSTTLPLPSTTQGPFIPWVWSGPLRSLQPVLSPPPINDDGQGSELPLPASSPRELTTASIAVKKDPKWVEFFAAQEEAHQKLLKTETPRAQQMRENRTREPATASAKVFEWFQSDKDDILWERVPVLAKARLDTLHGYGNDQKRYDPFFNEWDCCSEWGDDNYEDWSDDGYIHAPPIAALATTLLCTNKQPDSEPVSQSDGDLPSDVFLPEVVTDDALLRQSDETLKSFLGFVYPVPGLDPPARFDCSAWDVDQNYFTSGHFLAAQAFIKSLVDRQIPSPGTWDLRNDCVHPVALTLRARNVGLVTLQETDKVDPHDSIQQYYVFTETTNHSWRLAITSASAAFMICRRPAIEDITDIALLLSSHGVPFRTFYPRSSVMMGPQTSYSTSHVIPKRPFGHKFTKEDYDVYVYMRTLLLGQSHMQAAVKRGGLTWRLAVGTLGTSRAALPPSSWGSTHAFEFQDGMEYVDSALTTMEMDLICGAYECVSTDGKQQALKSWWPLARYYEKEECGENYGRWTARREAWYTKRLMEIESGAVQPLTYTQWKSSQHGPTAIRSLHAYTERARAQDTNENFLRGA</sequence>